<gene>
    <name evidence="2" type="primary">LACTB2</name>
    <name evidence="2" type="ORF">DNF11_3716</name>
</gene>
<dbReference type="InterPro" id="IPR036866">
    <property type="entry name" value="RibonucZ/Hydroxyglut_hydro"/>
</dbReference>
<dbReference type="SUPFAM" id="SSF56281">
    <property type="entry name" value="Metallo-hydrolase/oxidoreductase"/>
    <property type="match status" value="1"/>
</dbReference>
<dbReference type="Proteomes" id="UP000269793">
    <property type="component" value="Chromosome VII"/>
</dbReference>
<evidence type="ECO:0000259" key="1">
    <source>
        <dbReference type="SMART" id="SM00849"/>
    </source>
</evidence>
<keyword evidence="3" id="KW-1185">Reference proteome</keyword>
<keyword evidence="2" id="KW-0378">Hydrolase</keyword>
<name>A0A3G2S9V1_MALR7</name>
<dbReference type="VEuPathDB" id="FungiDB:DNF11_3716"/>
<dbReference type="GO" id="GO:0016787">
    <property type="term" value="F:hydrolase activity"/>
    <property type="evidence" value="ECO:0007669"/>
    <property type="project" value="UniProtKB-KW"/>
</dbReference>
<dbReference type="InterPro" id="IPR050662">
    <property type="entry name" value="Sec-metab_biosynth-thioest"/>
</dbReference>
<protein>
    <submittedName>
        <fullName evidence="2">Beta-lactamase-like protein 2</fullName>
        <ecNumber evidence="2">3.-.-.-</ecNumber>
    </submittedName>
</protein>
<feature type="domain" description="Metallo-beta-lactamase" evidence="1">
    <location>
        <begin position="36"/>
        <end position="276"/>
    </location>
</feature>
<dbReference type="EMBL" id="CP033154">
    <property type="protein sequence ID" value="AYO44666.1"/>
    <property type="molecule type" value="Genomic_DNA"/>
</dbReference>
<evidence type="ECO:0000313" key="2">
    <source>
        <dbReference type="EMBL" id="AYO44666.1"/>
    </source>
</evidence>
<dbReference type="Gene3D" id="3.60.15.10">
    <property type="entry name" value="Ribonuclease Z/Hydroxyacylglutathione hydrolase-like"/>
    <property type="match status" value="1"/>
</dbReference>
<dbReference type="EC" id="3.-.-.-" evidence="2"/>
<dbReference type="InterPro" id="IPR036388">
    <property type="entry name" value="WH-like_DNA-bd_sf"/>
</dbReference>
<dbReference type="Pfam" id="PF00753">
    <property type="entry name" value="Lactamase_B"/>
    <property type="match status" value="1"/>
</dbReference>
<dbReference type="Gene3D" id="1.10.10.10">
    <property type="entry name" value="Winged helix-like DNA-binding domain superfamily/Winged helix DNA-binding domain"/>
    <property type="match status" value="1"/>
</dbReference>
<dbReference type="OrthoDB" id="17458at2759"/>
<proteinExistence type="predicted"/>
<reference evidence="2 3" key="1">
    <citation type="submission" date="2018-10" db="EMBL/GenBank/DDBJ databases">
        <title>Complete genome sequence of Malassezia restricta CBS 7877.</title>
        <authorList>
            <person name="Morand S.C."/>
            <person name="Bertignac M."/>
            <person name="Iltis A."/>
            <person name="Kolder I."/>
            <person name="Pirovano W."/>
            <person name="Jourdain R."/>
            <person name="Clavaud C."/>
        </authorList>
    </citation>
    <scope>NUCLEOTIDE SEQUENCE [LARGE SCALE GENOMIC DNA]</scope>
    <source>
        <strain evidence="2 3">CBS 7877</strain>
    </source>
</reference>
<dbReference type="PANTHER" id="PTHR23131:SF0">
    <property type="entry name" value="ENDORIBONUCLEASE LACTB2"/>
    <property type="match status" value="1"/>
</dbReference>
<dbReference type="SMART" id="SM00849">
    <property type="entry name" value="Lactamase_B"/>
    <property type="match status" value="1"/>
</dbReference>
<organism evidence="2 3">
    <name type="scientific">Malassezia restricta (strain ATCC 96810 / NBRC 103918 / CBS 7877)</name>
    <name type="common">Seborrheic dermatitis infection agent</name>
    <dbReference type="NCBI Taxonomy" id="425264"/>
    <lineage>
        <taxon>Eukaryota</taxon>
        <taxon>Fungi</taxon>
        <taxon>Dikarya</taxon>
        <taxon>Basidiomycota</taxon>
        <taxon>Ustilaginomycotina</taxon>
        <taxon>Malasseziomycetes</taxon>
        <taxon>Malasseziales</taxon>
        <taxon>Malasseziaceae</taxon>
        <taxon>Malassezia</taxon>
    </lineage>
</organism>
<dbReference type="GO" id="GO:0044550">
    <property type="term" value="P:secondary metabolite biosynthetic process"/>
    <property type="evidence" value="ECO:0007669"/>
    <property type="project" value="TreeGrafter"/>
</dbReference>
<sequence>MSSTHGLLDAMQDITRLNTRTVRILGQNPSAFTLNGTNTYLITPPSYWNLDERQSLLPAILVDTGDARDDYAPILECVLRGHLHVSEDKQPVSLAITDIVLTHWHHDHVGGVPYVLRMLQRLRREVPQLPVPRVHKIPEPKTDPSLFERVQSVSDDAYAHAPGATGLARLMWPLRDQDQIQVRDPDNAHLTSTLRVLYTPGHAADHAMLLLEEDHILLTADNVLGKGSTVFEDLVLYMYSLQRGLSLLQTCKPTPLGVSGTPTTGMAGENVLFPGHGPVIPKGKETLRRYMRHRIEREEQLLALFMCHPSDKQGLMQATAYPQAYLEKTRGRVRPGQHLWTLRQFVHTLYENYSLTAYPAVARGLLLHLQKLATPTSDYANPPFPLTEPLLTSSFASHPPVVQCIRIPSYQYSGIRHYPDLARNEKEWGELLDVPWQLVSLM</sequence>
<evidence type="ECO:0000313" key="3">
    <source>
        <dbReference type="Proteomes" id="UP000269793"/>
    </source>
</evidence>
<accession>A0A3G2S9V1</accession>
<dbReference type="InterPro" id="IPR001279">
    <property type="entry name" value="Metallo-B-lactamas"/>
</dbReference>
<dbReference type="PANTHER" id="PTHR23131">
    <property type="entry name" value="ENDORIBONUCLEASE LACTB2"/>
    <property type="match status" value="1"/>
</dbReference>
<dbReference type="STRING" id="425264.A0A3G2S9V1"/>
<dbReference type="AlphaFoldDB" id="A0A3G2S9V1"/>